<dbReference type="Pfam" id="PF04397">
    <property type="entry name" value="LytTR"/>
    <property type="match status" value="1"/>
</dbReference>
<evidence type="ECO:0000259" key="3">
    <source>
        <dbReference type="PROSITE" id="PS50930"/>
    </source>
</evidence>
<keyword evidence="5" id="KW-1185">Reference proteome</keyword>
<dbReference type="PROSITE" id="PS50110">
    <property type="entry name" value="RESPONSE_REGULATORY"/>
    <property type="match status" value="1"/>
</dbReference>
<dbReference type="Proteomes" id="UP000290545">
    <property type="component" value="Unassembled WGS sequence"/>
</dbReference>
<proteinExistence type="predicted"/>
<evidence type="ECO:0000256" key="1">
    <source>
        <dbReference type="PROSITE-ProRule" id="PRU00169"/>
    </source>
</evidence>
<feature type="modified residue" description="4-aspartylphosphate" evidence="1">
    <location>
        <position position="55"/>
    </location>
</feature>
<evidence type="ECO:0000313" key="4">
    <source>
        <dbReference type="EMBL" id="RXK85695.1"/>
    </source>
</evidence>
<dbReference type="PANTHER" id="PTHR37299:SF1">
    <property type="entry name" value="STAGE 0 SPORULATION PROTEIN A HOMOLOG"/>
    <property type="match status" value="1"/>
</dbReference>
<dbReference type="EMBL" id="SDHZ01000001">
    <property type="protein sequence ID" value="RXK85695.1"/>
    <property type="molecule type" value="Genomic_DNA"/>
</dbReference>
<dbReference type="InterPro" id="IPR011006">
    <property type="entry name" value="CheY-like_superfamily"/>
</dbReference>
<dbReference type="InterPro" id="IPR046947">
    <property type="entry name" value="LytR-like"/>
</dbReference>
<dbReference type="AlphaFoldDB" id="A0A4Q1DAA5"/>
<dbReference type="PANTHER" id="PTHR37299">
    <property type="entry name" value="TRANSCRIPTIONAL REGULATOR-RELATED"/>
    <property type="match status" value="1"/>
</dbReference>
<name>A0A4Q1DAA5_9BACT</name>
<dbReference type="GO" id="GO:0000156">
    <property type="term" value="F:phosphorelay response regulator activity"/>
    <property type="evidence" value="ECO:0007669"/>
    <property type="project" value="InterPro"/>
</dbReference>
<dbReference type="InterPro" id="IPR001789">
    <property type="entry name" value="Sig_transdc_resp-reg_receiver"/>
</dbReference>
<reference evidence="4 5" key="1">
    <citation type="submission" date="2019-01" db="EMBL/GenBank/DDBJ databases">
        <title>Filimonas sp. strain TTM-71.</title>
        <authorList>
            <person name="Chen W.-M."/>
        </authorList>
    </citation>
    <scope>NUCLEOTIDE SEQUENCE [LARGE SCALE GENOMIC DNA]</scope>
    <source>
        <strain evidence="4 5">TTM-71</strain>
    </source>
</reference>
<keyword evidence="1" id="KW-0597">Phosphoprotein</keyword>
<dbReference type="Gene3D" id="3.40.50.2300">
    <property type="match status" value="1"/>
</dbReference>
<dbReference type="OrthoDB" id="2168082at2"/>
<protein>
    <submittedName>
        <fullName evidence="4">Response regulator transcription factor</fullName>
    </submittedName>
</protein>
<comment type="caution">
    <text evidence="4">The sequence shown here is derived from an EMBL/GenBank/DDBJ whole genome shotgun (WGS) entry which is preliminary data.</text>
</comment>
<feature type="domain" description="HTH LytTR-type" evidence="3">
    <location>
        <begin position="143"/>
        <end position="250"/>
    </location>
</feature>
<gene>
    <name evidence="4" type="ORF">ESB13_02450</name>
</gene>
<dbReference type="GO" id="GO:0003677">
    <property type="term" value="F:DNA binding"/>
    <property type="evidence" value="ECO:0007669"/>
    <property type="project" value="InterPro"/>
</dbReference>
<dbReference type="InterPro" id="IPR007492">
    <property type="entry name" value="LytTR_DNA-bd_dom"/>
</dbReference>
<organism evidence="4 5">
    <name type="scientific">Filimonas effusa</name>
    <dbReference type="NCBI Taxonomy" id="2508721"/>
    <lineage>
        <taxon>Bacteria</taxon>
        <taxon>Pseudomonadati</taxon>
        <taxon>Bacteroidota</taxon>
        <taxon>Chitinophagia</taxon>
        <taxon>Chitinophagales</taxon>
        <taxon>Chitinophagaceae</taxon>
        <taxon>Filimonas</taxon>
    </lineage>
</organism>
<accession>A0A4Q1DAA5</accession>
<sequence>MNILVVEDESHTADLLKEVIEQQGDFIVVNILDSIVATVAYLIRHHDEIDLIFLDIQLSDGLSFEIFKYVDVHIPVIFCTAYDEYTLQAIKNNGIDYILKPFEEEEVCQALKKYRNLLNAVHKTTILSPLFPPSAGITWQESFLVQQREKTIVVETTAVAAFAIEHEMLYLYTFKGEKYPLFKKMDYLESAVNPALFFRINRQMLVNKEAITSMEPWFNRKMILNLKVMLQEKAIVSRLKVSLLKEWLEKGVG</sequence>
<dbReference type="RefSeq" id="WP_129001448.1">
    <property type="nucleotide sequence ID" value="NZ_SDHZ01000001.1"/>
</dbReference>
<dbReference type="Pfam" id="PF00072">
    <property type="entry name" value="Response_reg"/>
    <property type="match status" value="1"/>
</dbReference>
<dbReference type="SUPFAM" id="SSF52172">
    <property type="entry name" value="CheY-like"/>
    <property type="match status" value="1"/>
</dbReference>
<dbReference type="PROSITE" id="PS50930">
    <property type="entry name" value="HTH_LYTTR"/>
    <property type="match status" value="1"/>
</dbReference>
<dbReference type="SMART" id="SM00850">
    <property type="entry name" value="LytTR"/>
    <property type="match status" value="1"/>
</dbReference>
<evidence type="ECO:0000313" key="5">
    <source>
        <dbReference type="Proteomes" id="UP000290545"/>
    </source>
</evidence>
<evidence type="ECO:0000259" key="2">
    <source>
        <dbReference type="PROSITE" id="PS50110"/>
    </source>
</evidence>
<feature type="domain" description="Response regulatory" evidence="2">
    <location>
        <begin position="2"/>
        <end position="115"/>
    </location>
</feature>
<dbReference type="Gene3D" id="2.40.50.1020">
    <property type="entry name" value="LytTr DNA-binding domain"/>
    <property type="match status" value="1"/>
</dbReference>
<dbReference type="SMART" id="SM00448">
    <property type="entry name" value="REC"/>
    <property type="match status" value="1"/>
</dbReference>